<sequence>MFRPVAEATAREAARNTSFNGDAVTDLPALDPLTEGDDLPGRLVPRSALVVQNAVADPAVLPEVNVRAVKMPVARTWRSTSPALGTGTSFSSMCISPVGLYAQKMLRFLSASAGSLSFNSVHFTLDGSKRCSMVLSTGIARYFRLQTYMR</sequence>
<accession>A0AAF0Y2D8</accession>
<dbReference type="RefSeq" id="XP_062625055.1">
    <property type="nucleotide sequence ID" value="XM_062769071.1"/>
</dbReference>
<evidence type="ECO:0000313" key="1">
    <source>
        <dbReference type="EMBL" id="WOO79023.1"/>
    </source>
</evidence>
<protein>
    <submittedName>
        <fullName evidence="1">Uncharacterized protein</fullName>
    </submittedName>
</protein>
<keyword evidence="2" id="KW-1185">Reference proteome</keyword>
<gene>
    <name evidence="1" type="primary">SPAC2E11.17_1</name>
    <name evidence="1" type="ORF">LOC62_02G002561</name>
</gene>
<organism evidence="1 2">
    <name type="scientific">Vanrija pseudolonga</name>
    <dbReference type="NCBI Taxonomy" id="143232"/>
    <lineage>
        <taxon>Eukaryota</taxon>
        <taxon>Fungi</taxon>
        <taxon>Dikarya</taxon>
        <taxon>Basidiomycota</taxon>
        <taxon>Agaricomycotina</taxon>
        <taxon>Tremellomycetes</taxon>
        <taxon>Trichosporonales</taxon>
        <taxon>Trichosporonaceae</taxon>
        <taxon>Vanrija</taxon>
    </lineage>
</organism>
<evidence type="ECO:0000313" key="2">
    <source>
        <dbReference type="Proteomes" id="UP000827549"/>
    </source>
</evidence>
<dbReference type="GeneID" id="87805808"/>
<dbReference type="Proteomes" id="UP000827549">
    <property type="component" value="Chromosome 2"/>
</dbReference>
<dbReference type="AlphaFoldDB" id="A0AAF0Y2D8"/>
<dbReference type="EMBL" id="CP086715">
    <property type="protein sequence ID" value="WOO79023.1"/>
    <property type="molecule type" value="Genomic_DNA"/>
</dbReference>
<name>A0AAF0Y2D8_9TREE</name>
<reference evidence="1" key="1">
    <citation type="submission" date="2023-10" db="EMBL/GenBank/DDBJ databases">
        <authorList>
            <person name="Noh H."/>
        </authorList>
    </citation>
    <scope>NUCLEOTIDE SEQUENCE</scope>
    <source>
        <strain evidence="1">DUCC4014</strain>
    </source>
</reference>
<proteinExistence type="predicted"/>